<evidence type="ECO:0000256" key="4">
    <source>
        <dbReference type="ARBA" id="ARBA00022475"/>
    </source>
</evidence>
<comment type="subcellular location">
    <subcellularLocation>
        <location evidence="1">Cell inner membrane</location>
        <topology evidence="1">Multi-pass membrane protein</topology>
    </subcellularLocation>
    <subcellularLocation>
        <location evidence="14">Cell membrane</location>
        <topology evidence="14">Multi-pass membrane protein</topology>
    </subcellularLocation>
</comment>
<keyword evidence="3 14" id="KW-0813">Transport</keyword>
<keyword evidence="11 14" id="KW-1015">Disulfide bond</keyword>
<dbReference type="Pfam" id="PF02600">
    <property type="entry name" value="DsbB"/>
    <property type="match status" value="1"/>
</dbReference>
<evidence type="ECO:0000256" key="2">
    <source>
        <dbReference type="ARBA" id="ARBA00008823"/>
    </source>
</evidence>
<protein>
    <recommendedName>
        <fullName evidence="14">Disulfide bond formation protein B</fullName>
    </recommendedName>
    <alternativeName>
        <fullName evidence="14">Disulfide oxidoreductase</fullName>
    </alternativeName>
</protein>
<dbReference type="InterPro" id="IPR050183">
    <property type="entry name" value="DsbB"/>
</dbReference>
<feature type="transmembrane region" description="Helical" evidence="15">
    <location>
        <begin position="140"/>
        <end position="160"/>
    </location>
</feature>
<organism evidence="16 17">
    <name type="scientific">Candidatus Rickettsiella viridis</name>
    <dbReference type="NCBI Taxonomy" id="676208"/>
    <lineage>
        <taxon>Bacteria</taxon>
        <taxon>Pseudomonadati</taxon>
        <taxon>Pseudomonadota</taxon>
        <taxon>Gammaproteobacteria</taxon>
        <taxon>Legionellales</taxon>
        <taxon>Coxiellaceae</taxon>
        <taxon>Rickettsiella</taxon>
    </lineage>
</organism>
<keyword evidence="6 14" id="KW-0812">Transmembrane</keyword>
<feature type="topological domain" description="Cytoplasmic" evidence="14">
    <location>
        <begin position="1"/>
        <end position="9"/>
    </location>
</feature>
<keyword evidence="5" id="KW-0997">Cell inner membrane</keyword>
<dbReference type="InterPro" id="IPR003752">
    <property type="entry name" value="DiS_bond_form_DsbB/BdbC"/>
</dbReference>
<evidence type="ECO:0000256" key="6">
    <source>
        <dbReference type="ARBA" id="ARBA00022692"/>
    </source>
</evidence>
<keyword evidence="13 14" id="KW-0676">Redox-active center</keyword>
<dbReference type="HAMAP" id="MF_00286">
    <property type="entry name" value="DsbB"/>
    <property type="match status" value="1"/>
</dbReference>
<proteinExistence type="inferred from homology"/>
<evidence type="ECO:0000313" key="16">
    <source>
        <dbReference type="EMBL" id="BBB14844.1"/>
    </source>
</evidence>
<comment type="function">
    <text evidence="14">Required for disulfide bond formation in some periplasmic proteins. Acts by oxidizing the DsbA protein.</text>
</comment>
<dbReference type="GO" id="GO:0005886">
    <property type="term" value="C:plasma membrane"/>
    <property type="evidence" value="ECO:0007669"/>
    <property type="project" value="UniProtKB-SubCell"/>
</dbReference>
<name>A0A2Z5UTR9_9COXI</name>
<dbReference type="AlphaFoldDB" id="A0A2Z5UTR9"/>
<evidence type="ECO:0000256" key="3">
    <source>
        <dbReference type="ARBA" id="ARBA00022448"/>
    </source>
</evidence>
<keyword evidence="7 14" id="KW-0249">Electron transport</keyword>
<evidence type="ECO:0000313" key="17">
    <source>
        <dbReference type="Proteomes" id="UP000282483"/>
    </source>
</evidence>
<keyword evidence="8 14" id="KW-1133">Transmembrane helix</keyword>
<evidence type="ECO:0000256" key="15">
    <source>
        <dbReference type="SAM" id="Phobius"/>
    </source>
</evidence>
<keyword evidence="12 14" id="KW-0143">Chaperone</keyword>
<keyword evidence="10 14" id="KW-0472">Membrane</keyword>
<feature type="topological domain" description="Cytoplasmic" evidence="14">
    <location>
        <begin position="162"/>
        <end position="172"/>
    </location>
</feature>
<evidence type="ECO:0000256" key="12">
    <source>
        <dbReference type="ARBA" id="ARBA00023186"/>
    </source>
</evidence>
<comment type="caution">
    <text evidence="14">Lacks conserved residue(s) required for the propagation of feature annotation.</text>
</comment>
<evidence type="ECO:0000256" key="11">
    <source>
        <dbReference type="ARBA" id="ARBA00023157"/>
    </source>
</evidence>
<evidence type="ECO:0000256" key="10">
    <source>
        <dbReference type="ARBA" id="ARBA00023136"/>
    </source>
</evidence>
<dbReference type="InterPro" id="IPR023380">
    <property type="entry name" value="DsbB-like_sf"/>
</dbReference>
<evidence type="ECO:0000256" key="7">
    <source>
        <dbReference type="ARBA" id="ARBA00022982"/>
    </source>
</evidence>
<comment type="similarity">
    <text evidence="2 14">Belongs to the DsbB family.</text>
</comment>
<dbReference type="InterPro" id="IPR022920">
    <property type="entry name" value="Disulphide_bond_form_DsbB"/>
</dbReference>
<feature type="transmembrane region" description="Helical" evidence="15">
    <location>
        <begin position="12"/>
        <end position="29"/>
    </location>
</feature>
<feature type="transmembrane region" description="Helical" evidence="15">
    <location>
        <begin position="68"/>
        <end position="89"/>
    </location>
</feature>
<keyword evidence="9 14" id="KW-0560">Oxidoreductase</keyword>
<evidence type="ECO:0000256" key="5">
    <source>
        <dbReference type="ARBA" id="ARBA00022519"/>
    </source>
</evidence>
<evidence type="ECO:0000256" key="9">
    <source>
        <dbReference type="ARBA" id="ARBA00023002"/>
    </source>
</evidence>
<dbReference type="PANTHER" id="PTHR36570">
    <property type="entry name" value="DISULFIDE BOND FORMATION PROTEIN B"/>
    <property type="match status" value="1"/>
</dbReference>
<dbReference type="KEGG" id="rvi:RVIR1_03210"/>
<evidence type="ECO:0000256" key="1">
    <source>
        <dbReference type="ARBA" id="ARBA00004429"/>
    </source>
</evidence>
<dbReference type="RefSeq" id="WP_126322355.1">
    <property type="nucleotide sequence ID" value="NZ_AP018005.1"/>
</dbReference>
<evidence type="ECO:0000256" key="14">
    <source>
        <dbReference type="HAMAP-Rule" id="MF_00286"/>
    </source>
</evidence>
<feature type="transmembrane region" description="Helical" evidence="15">
    <location>
        <begin position="41"/>
        <end position="61"/>
    </location>
</feature>
<dbReference type="PANTHER" id="PTHR36570:SF3">
    <property type="entry name" value="DISULFIDE BOND FORMATION PROTEIN B"/>
    <property type="match status" value="1"/>
</dbReference>
<feature type="disulfide bond" description="Redox-active" evidence="14">
    <location>
        <begin position="36"/>
        <end position="39"/>
    </location>
</feature>
<feature type="topological domain" description="Periplasmic" evidence="14">
    <location>
        <begin position="27"/>
        <end position="44"/>
    </location>
</feature>
<dbReference type="GO" id="GO:0006457">
    <property type="term" value="P:protein folding"/>
    <property type="evidence" value="ECO:0007669"/>
    <property type="project" value="InterPro"/>
</dbReference>
<dbReference type="OrthoDB" id="3711263at2"/>
<evidence type="ECO:0000256" key="13">
    <source>
        <dbReference type="ARBA" id="ARBA00023284"/>
    </source>
</evidence>
<accession>A0A2Z5UTR9</accession>
<dbReference type="EMBL" id="AP018005">
    <property type="protein sequence ID" value="BBB14844.1"/>
    <property type="molecule type" value="Genomic_DNA"/>
</dbReference>
<dbReference type="GO" id="GO:0009055">
    <property type="term" value="F:electron transfer activity"/>
    <property type="evidence" value="ECO:0007669"/>
    <property type="project" value="UniProtKB-UniRule"/>
</dbReference>
<sequence>MNLPVTRWTDLIVFFICVLFLGVASYLQYRVGLIPCPLCIIQRFLITLLGLLFLMGALFNFSAITRCCLHTLTFLLSVLGAVVASRQLWLEHFPSDQLSSCQAALAQYSSSFYFQKIIDLFFQGSSNCGSGSWRFLNLSMPMWTLLFFVFLAAVSLRQVYINRRTHKQKLFF</sequence>
<dbReference type="SUPFAM" id="SSF158442">
    <property type="entry name" value="DsbB-like"/>
    <property type="match status" value="1"/>
</dbReference>
<dbReference type="Gene3D" id="1.20.1550.10">
    <property type="entry name" value="DsbB-like"/>
    <property type="match status" value="1"/>
</dbReference>
<evidence type="ECO:0000256" key="8">
    <source>
        <dbReference type="ARBA" id="ARBA00022989"/>
    </source>
</evidence>
<gene>
    <name evidence="14 16" type="primary">dsbB</name>
    <name evidence="16" type="ORF">RVIR1_03210</name>
</gene>
<dbReference type="GO" id="GO:0015035">
    <property type="term" value="F:protein-disulfide reductase activity"/>
    <property type="evidence" value="ECO:0007669"/>
    <property type="project" value="UniProtKB-UniRule"/>
</dbReference>
<reference evidence="16 17" key="1">
    <citation type="submission" date="2017-03" db="EMBL/GenBank/DDBJ databases">
        <title>The genome sequence of Candidatus Rickettsiella viridis.</title>
        <authorList>
            <person name="Nikoh N."/>
            <person name="Tsuchida T."/>
            <person name="Yamaguchi K."/>
            <person name="Maeda T."/>
            <person name="Shigenobu S."/>
            <person name="Fukatsu T."/>
        </authorList>
    </citation>
    <scope>NUCLEOTIDE SEQUENCE [LARGE SCALE GENOMIC DNA]</scope>
    <source>
        <strain evidence="16 17">Ap-RA04</strain>
    </source>
</reference>
<keyword evidence="17" id="KW-1185">Reference proteome</keyword>
<dbReference type="Proteomes" id="UP000282483">
    <property type="component" value="Chromosome"/>
</dbReference>
<keyword evidence="4 14" id="KW-1003">Cell membrane</keyword>